<sequence>MINFLGKRIESAIFDMDGTMFDTERLRFQTIRQASVELAGRPIEDRTLIGSLGLSAVRAEALAKEHYGEDYPYREIRRRADELELEHVRTHGVPVKVGLLQVLERLRRSGLTMAVATSSRRAIAEEYLINANVLKYFDITVCGDEVQRGKPNPEIFLRAAAELSRSPEHCLMVEDSENGLLSASDAGGQPILIHDIKPPRPEIEARAFRSYPSMLDFLSDLAGCVPKLGVPAVTDPFPQAINQMRVGIHGFGAMGGGYLTQVFSHWDGYTRPCEIVGVTGDRLLHDAVNAFGKISVRYGKYAFDQTIDRLRLIHMADEDAIVKMYCDSLIVGLALPEQAIRQQARLIARGLLRRFEQGLGELTILVVLNKVGGASFVRRHIEAALLGLTSSAECAKILSNTHFSESVVSRIVTRLGRESLLRQLRIKTELFEKNLAEAHKADDAAAQAPGDVAHPEIERRVSLLRDASRPAQALSDLHLILFNSEPDMLLYAQGGGAVLRQLRQVKTVEDIAQIQTIKNRLWNGTHAIVAWYSSLLGYSTIGRGMGDERVVALVQQLIENEIKPALLRETPELEGVITMLMRPFIERCRSSFKDPCKRVGRDPLRKLRRSERILGSIALARKHGIATPGLEFAIALAIRYALSDEAHEDLECELIRGIYSRTPSVEAVLTYRGSYNGHPYQGLDPVADASLIAAVTDHFEKLADRNSPHWQWPLAARRRFTDNRDLESTAAANDAIIPVTACAS</sequence>
<dbReference type="SFLD" id="SFLDG01129">
    <property type="entry name" value="C1.5:_HAD__Beta-PGM__Phosphata"/>
    <property type="match status" value="1"/>
</dbReference>
<dbReference type="CDD" id="cd07505">
    <property type="entry name" value="HAD_BPGM-like"/>
    <property type="match status" value="1"/>
</dbReference>
<evidence type="ECO:0000259" key="2">
    <source>
        <dbReference type="Pfam" id="PF08125"/>
    </source>
</evidence>
<dbReference type="InterPro" id="IPR013118">
    <property type="entry name" value="Mannitol_DH_C"/>
</dbReference>
<dbReference type="Gene3D" id="1.10.1040.10">
    <property type="entry name" value="N-(1-d-carboxylethyl)-l-norvaline Dehydrogenase, domain 2"/>
    <property type="match status" value="1"/>
</dbReference>
<accession>A0ABS1X669</accession>
<dbReference type="InterPro" id="IPR013328">
    <property type="entry name" value="6PGD_dom2"/>
</dbReference>
<dbReference type="PRINTS" id="PR00413">
    <property type="entry name" value="HADHALOGNASE"/>
</dbReference>
<dbReference type="Gene3D" id="3.40.50.720">
    <property type="entry name" value="NAD(P)-binding Rossmann-like Domain"/>
    <property type="match status" value="1"/>
</dbReference>
<keyword evidence="4" id="KW-1185">Reference proteome</keyword>
<dbReference type="PANTHER" id="PTHR18901">
    <property type="entry name" value="2-DEOXYGLUCOSE-6-PHOSPHATE PHOSPHATASE 2"/>
    <property type="match status" value="1"/>
</dbReference>
<dbReference type="RefSeq" id="WP_203170869.1">
    <property type="nucleotide sequence ID" value="NZ_JAEVLS010000009.1"/>
</dbReference>
<dbReference type="Gene3D" id="3.40.50.1000">
    <property type="entry name" value="HAD superfamily/HAD-like"/>
    <property type="match status" value="1"/>
</dbReference>
<evidence type="ECO:0000313" key="3">
    <source>
        <dbReference type="EMBL" id="MBM0108700.1"/>
    </source>
</evidence>
<dbReference type="NCBIfam" id="NF046057">
    <property type="entry name" value="bifunc_MtlD"/>
    <property type="match status" value="1"/>
</dbReference>
<dbReference type="SUPFAM" id="SSF48179">
    <property type="entry name" value="6-phosphogluconate dehydrogenase C-terminal domain-like"/>
    <property type="match status" value="1"/>
</dbReference>
<keyword evidence="1" id="KW-0560">Oxidoreductase</keyword>
<dbReference type="InterPro" id="IPR023198">
    <property type="entry name" value="PGP-like_dom2"/>
</dbReference>
<evidence type="ECO:0000313" key="4">
    <source>
        <dbReference type="Proteomes" id="UP000661077"/>
    </source>
</evidence>
<dbReference type="Pfam" id="PF13419">
    <property type="entry name" value="HAD_2"/>
    <property type="match status" value="1"/>
</dbReference>
<gene>
    <name evidence="3" type="ORF">JM946_28545</name>
</gene>
<dbReference type="InterPro" id="IPR008927">
    <property type="entry name" value="6-PGluconate_DH-like_C_sf"/>
</dbReference>
<dbReference type="InterPro" id="IPR023214">
    <property type="entry name" value="HAD_sf"/>
</dbReference>
<evidence type="ECO:0000256" key="1">
    <source>
        <dbReference type="ARBA" id="ARBA00023002"/>
    </source>
</evidence>
<feature type="domain" description="Mannitol dehydrogenase C-terminal" evidence="2">
    <location>
        <begin position="515"/>
        <end position="649"/>
    </location>
</feature>
<dbReference type="InterPro" id="IPR036412">
    <property type="entry name" value="HAD-like_sf"/>
</dbReference>
<proteinExistence type="predicted"/>
<dbReference type="InterPro" id="IPR041492">
    <property type="entry name" value="HAD_2"/>
</dbReference>
<dbReference type="EMBL" id="JAEVLS010000009">
    <property type="protein sequence ID" value="MBM0108700.1"/>
    <property type="molecule type" value="Genomic_DNA"/>
</dbReference>
<keyword evidence="3" id="KW-0378">Hydrolase</keyword>
<reference evidence="3 4" key="1">
    <citation type="journal article" date="2021" name="Int. J. Syst. Evol. Microbiol.">
        <title>Steroidobacter gossypii sp. nov., isolated from soil of cotton cropping field.</title>
        <authorList>
            <person name="Huang R."/>
            <person name="Yang S."/>
            <person name="Zhen C."/>
            <person name="Liu W."/>
        </authorList>
    </citation>
    <scope>NUCLEOTIDE SEQUENCE [LARGE SCALE GENOMIC DNA]</scope>
    <source>
        <strain evidence="3 4">S1-65</strain>
    </source>
</reference>
<protein>
    <submittedName>
        <fullName evidence="3">HAD-IA family hydrolase</fullName>
    </submittedName>
</protein>
<dbReference type="Pfam" id="PF08125">
    <property type="entry name" value="Mannitol_dh_C"/>
    <property type="match status" value="1"/>
</dbReference>
<dbReference type="GO" id="GO:0016787">
    <property type="term" value="F:hydrolase activity"/>
    <property type="evidence" value="ECO:0007669"/>
    <property type="project" value="UniProtKB-KW"/>
</dbReference>
<name>A0ABS1X669_9GAMM</name>
<dbReference type="NCBIfam" id="TIGR01509">
    <property type="entry name" value="HAD-SF-IA-v3"/>
    <property type="match status" value="1"/>
</dbReference>
<dbReference type="SFLD" id="SFLDS00003">
    <property type="entry name" value="Haloacid_Dehalogenase"/>
    <property type="match status" value="1"/>
</dbReference>
<dbReference type="Proteomes" id="UP000661077">
    <property type="component" value="Unassembled WGS sequence"/>
</dbReference>
<dbReference type="Gene3D" id="1.10.150.240">
    <property type="entry name" value="Putative phosphatase, domain 2"/>
    <property type="match status" value="1"/>
</dbReference>
<dbReference type="InterPro" id="IPR006439">
    <property type="entry name" value="HAD-SF_hydro_IA"/>
</dbReference>
<organism evidence="3 4">
    <name type="scientific">Steroidobacter gossypii</name>
    <dbReference type="NCBI Taxonomy" id="2805490"/>
    <lineage>
        <taxon>Bacteria</taxon>
        <taxon>Pseudomonadati</taxon>
        <taxon>Pseudomonadota</taxon>
        <taxon>Gammaproteobacteria</taxon>
        <taxon>Steroidobacterales</taxon>
        <taxon>Steroidobacteraceae</taxon>
        <taxon>Steroidobacter</taxon>
    </lineage>
</organism>
<dbReference type="PANTHER" id="PTHR18901:SF38">
    <property type="entry name" value="PSEUDOURIDINE-5'-PHOSPHATASE"/>
    <property type="match status" value="1"/>
</dbReference>
<dbReference type="SUPFAM" id="SSF56784">
    <property type="entry name" value="HAD-like"/>
    <property type="match status" value="1"/>
</dbReference>
<comment type="caution">
    <text evidence="3">The sequence shown here is derived from an EMBL/GenBank/DDBJ whole genome shotgun (WGS) entry which is preliminary data.</text>
</comment>